<comment type="caution">
    <text evidence="1">The sequence shown here is derived from an EMBL/GenBank/DDBJ whole genome shotgun (WGS) entry which is preliminary data.</text>
</comment>
<dbReference type="AlphaFoldDB" id="A0A0F9DLS8"/>
<gene>
    <name evidence="1" type="ORF">LCGC14_2183070</name>
</gene>
<protein>
    <submittedName>
        <fullName evidence="1">Uncharacterized protein</fullName>
    </submittedName>
</protein>
<sequence>MELRTATHTETGKPMVEAWQDGVFMAGIFVHEDGIRIVSEHLDGVQHGATFPPSVVIRFSK</sequence>
<organism evidence="1">
    <name type="scientific">marine sediment metagenome</name>
    <dbReference type="NCBI Taxonomy" id="412755"/>
    <lineage>
        <taxon>unclassified sequences</taxon>
        <taxon>metagenomes</taxon>
        <taxon>ecological metagenomes</taxon>
    </lineage>
</organism>
<name>A0A0F9DLS8_9ZZZZ</name>
<reference evidence="1" key="1">
    <citation type="journal article" date="2015" name="Nature">
        <title>Complex archaea that bridge the gap between prokaryotes and eukaryotes.</title>
        <authorList>
            <person name="Spang A."/>
            <person name="Saw J.H."/>
            <person name="Jorgensen S.L."/>
            <person name="Zaremba-Niedzwiedzka K."/>
            <person name="Martijn J."/>
            <person name="Lind A.E."/>
            <person name="van Eijk R."/>
            <person name="Schleper C."/>
            <person name="Guy L."/>
            <person name="Ettema T.J."/>
        </authorList>
    </citation>
    <scope>NUCLEOTIDE SEQUENCE</scope>
</reference>
<evidence type="ECO:0000313" key="1">
    <source>
        <dbReference type="EMBL" id="KKL62649.1"/>
    </source>
</evidence>
<dbReference type="EMBL" id="LAZR01028425">
    <property type="protein sequence ID" value="KKL62649.1"/>
    <property type="molecule type" value="Genomic_DNA"/>
</dbReference>
<proteinExistence type="predicted"/>
<accession>A0A0F9DLS8</accession>